<sequence length="40" mass="4529">MMLDPGNAQTWTVMSQTTAPERVMLAFLSLFTILSRRRSA</sequence>
<gene>
    <name evidence="1" type="ORF">ACH3VR_01190</name>
</gene>
<dbReference type="Proteomes" id="UP001610861">
    <property type="component" value="Unassembled WGS sequence"/>
</dbReference>
<protein>
    <recommendedName>
        <fullName evidence="3">PEP-CTERM sorting domain-containing protein</fullName>
    </recommendedName>
</protein>
<accession>A0ABW7Q2B4</accession>
<evidence type="ECO:0008006" key="3">
    <source>
        <dbReference type="Google" id="ProtNLM"/>
    </source>
</evidence>
<reference evidence="1 2" key="1">
    <citation type="submission" date="2024-09" db="EMBL/GenBank/DDBJ databases">
        <authorList>
            <person name="Pan X."/>
        </authorList>
    </citation>
    <scope>NUCLEOTIDE SEQUENCE [LARGE SCALE GENOMIC DNA]</scope>
    <source>
        <strain evidence="1 2">B2969</strain>
    </source>
</reference>
<organism evidence="1 2">
    <name type="scientific">Microbacterium alkaliflavum</name>
    <dbReference type="NCBI Taxonomy" id="3248839"/>
    <lineage>
        <taxon>Bacteria</taxon>
        <taxon>Bacillati</taxon>
        <taxon>Actinomycetota</taxon>
        <taxon>Actinomycetes</taxon>
        <taxon>Micrococcales</taxon>
        <taxon>Microbacteriaceae</taxon>
        <taxon>Microbacterium</taxon>
    </lineage>
</organism>
<keyword evidence="2" id="KW-1185">Reference proteome</keyword>
<dbReference type="EMBL" id="JBIQWL010000001">
    <property type="protein sequence ID" value="MFH8248967.1"/>
    <property type="molecule type" value="Genomic_DNA"/>
</dbReference>
<evidence type="ECO:0000313" key="1">
    <source>
        <dbReference type="EMBL" id="MFH8248967.1"/>
    </source>
</evidence>
<dbReference type="RefSeq" id="WP_396638919.1">
    <property type="nucleotide sequence ID" value="NZ_JBIQWL010000001.1"/>
</dbReference>
<evidence type="ECO:0000313" key="2">
    <source>
        <dbReference type="Proteomes" id="UP001610861"/>
    </source>
</evidence>
<comment type="caution">
    <text evidence="1">The sequence shown here is derived from an EMBL/GenBank/DDBJ whole genome shotgun (WGS) entry which is preliminary data.</text>
</comment>
<name>A0ABW7Q2B4_9MICO</name>
<proteinExistence type="predicted"/>